<evidence type="ECO:0000313" key="1">
    <source>
        <dbReference type="EMBL" id="KAI3768874.1"/>
    </source>
</evidence>
<dbReference type="EMBL" id="CM042011">
    <property type="protein sequence ID" value="KAI3768874.1"/>
    <property type="molecule type" value="Genomic_DNA"/>
</dbReference>
<reference evidence="2" key="1">
    <citation type="journal article" date="2022" name="Mol. Ecol. Resour.">
        <title>The genomes of chicory, endive, great burdock and yacon provide insights into Asteraceae palaeo-polyploidization history and plant inulin production.</title>
        <authorList>
            <person name="Fan W."/>
            <person name="Wang S."/>
            <person name="Wang H."/>
            <person name="Wang A."/>
            <person name="Jiang F."/>
            <person name="Liu H."/>
            <person name="Zhao H."/>
            <person name="Xu D."/>
            <person name="Zhang Y."/>
        </authorList>
    </citation>
    <scope>NUCLEOTIDE SEQUENCE [LARGE SCALE GENOMIC DNA]</scope>
    <source>
        <strain evidence="2">cv. Punajuju</strain>
    </source>
</reference>
<sequence>MTLATFIAEISFTGFVVPTYTFIEDVQAFRKPTQWGIKYDMLVCLATLKVAVSVNDCYSCVLLILQEKLISCTFSLCWQELLDLKGEWIDV</sequence>
<evidence type="ECO:0000313" key="2">
    <source>
        <dbReference type="Proteomes" id="UP001055811"/>
    </source>
</evidence>
<organism evidence="1 2">
    <name type="scientific">Cichorium intybus</name>
    <name type="common">Chicory</name>
    <dbReference type="NCBI Taxonomy" id="13427"/>
    <lineage>
        <taxon>Eukaryota</taxon>
        <taxon>Viridiplantae</taxon>
        <taxon>Streptophyta</taxon>
        <taxon>Embryophyta</taxon>
        <taxon>Tracheophyta</taxon>
        <taxon>Spermatophyta</taxon>
        <taxon>Magnoliopsida</taxon>
        <taxon>eudicotyledons</taxon>
        <taxon>Gunneridae</taxon>
        <taxon>Pentapetalae</taxon>
        <taxon>asterids</taxon>
        <taxon>campanulids</taxon>
        <taxon>Asterales</taxon>
        <taxon>Asteraceae</taxon>
        <taxon>Cichorioideae</taxon>
        <taxon>Cichorieae</taxon>
        <taxon>Cichoriinae</taxon>
        <taxon>Cichorium</taxon>
    </lineage>
</organism>
<gene>
    <name evidence="1" type="ORF">L2E82_19710</name>
</gene>
<dbReference type="Proteomes" id="UP001055811">
    <property type="component" value="Linkage Group LG03"/>
</dbReference>
<protein>
    <submittedName>
        <fullName evidence="1">Uncharacterized protein</fullName>
    </submittedName>
</protein>
<name>A0ACB9FCQ0_CICIN</name>
<accession>A0ACB9FCQ0</accession>
<comment type="caution">
    <text evidence="1">The sequence shown here is derived from an EMBL/GenBank/DDBJ whole genome shotgun (WGS) entry which is preliminary data.</text>
</comment>
<keyword evidence="2" id="KW-1185">Reference proteome</keyword>
<reference evidence="1 2" key="2">
    <citation type="journal article" date="2022" name="Mol. Ecol. Resour.">
        <title>The genomes of chicory, endive, great burdock and yacon provide insights into Asteraceae paleo-polyploidization history and plant inulin production.</title>
        <authorList>
            <person name="Fan W."/>
            <person name="Wang S."/>
            <person name="Wang H."/>
            <person name="Wang A."/>
            <person name="Jiang F."/>
            <person name="Liu H."/>
            <person name="Zhao H."/>
            <person name="Xu D."/>
            <person name="Zhang Y."/>
        </authorList>
    </citation>
    <scope>NUCLEOTIDE SEQUENCE [LARGE SCALE GENOMIC DNA]</scope>
    <source>
        <strain evidence="2">cv. Punajuju</strain>
        <tissue evidence="1">Leaves</tissue>
    </source>
</reference>
<proteinExistence type="predicted"/>